<accession>A0A0K8P5U0</accession>
<gene>
    <name evidence="1" type="ORF">ISF6_4166</name>
</gene>
<dbReference type="AlphaFoldDB" id="A0A0K8P5U0"/>
<reference evidence="1 2" key="2">
    <citation type="journal article" date="2016" name="Science">
        <title>A bacterium that degrades and assimilates poly(ethylene terephthalate).</title>
        <authorList>
            <person name="Yoshida S."/>
            <person name="Hiraga K."/>
            <person name="Takehana T."/>
            <person name="Taniguchi I."/>
            <person name="Yamaji H."/>
            <person name="Maeda Y."/>
            <person name="Toyohara K."/>
            <person name="Miyamoto K."/>
            <person name="Kimura Y."/>
            <person name="Oda K."/>
        </authorList>
    </citation>
    <scope>NUCLEOTIDE SEQUENCE [LARGE SCALE GENOMIC DNA]</scope>
    <source>
        <strain evidence="2">NBRC 110686 / TISTR 2288 / 201-F6</strain>
    </source>
</reference>
<organism evidence="1 2">
    <name type="scientific">Piscinibacter sakaiensis</name>
    <name type="common">Ideonella sakaiensis</name>
    <dbReference type="NCBI Taxonomy" id="1547922"/>
    <lineage>
        <taxon>Bacteria</taxon>
        <taxon>Pseudomonadati</taxon>
        <taxon>Pseudomonadota</taxon>
        <taxon>Betaproteobacteria</taxon>
        <taxon>Burkholderiales</taxon>
        <taxon>Sphaerotilaceae</taxon>
        <taxon>Piscinibacter</taxon>
    </lineage>
</organism>
<protein>
    <submittedName>
        <fullName evidence="1">Uncharacterized protein</fullName>
    </submittedName>
</protein>
<evidence type="ECO:0000313" key="1">
    <source>
        <dbReference type="EMBL" id="GAP37972.1"/>
    </source>
</evidence>
<evidence type="ECO:0000313" key="2">
    <source>
        <dbReference type="Proteomes" id="UP000037660"/>
    </source>
</evidence>
<keyword evidence="2" id="KW-1185">Reference proteome</keyword>
<proteinExistence type="predicted"/>
<dbReference type="Proteomes" id="UP000037660">
    <property type="component" value="Unassembled WGS sequence"/>
</dbReference>
<sequence length="45" mass="5044">MNGTLRSEKRVAERNLASPARQVNSKSLLSIRIVSIHGFRLGWPP</sequence>
<dbReference type="EMBL" id="BBYR01000065">
    <property type="protein sequence ID" value="GAP37972.1"/>
    <property type="molecule type" value="Genomic_DNA"/>
</dbReference>
<reference evidence="2" key="1">
    <citation type="submission" date="2015-07" db="EMBL/GenBank/DDBJ databases">
        <title>Discovery of a poly(ethylene terephthalate assimilation.</title>
        <authorList>
            <person name="Yoshida S."/>
            <person name="Hiraga K."/>
            <person name="Takehana T."/>
            <person name="Taniguchi I."/>
            <person name="Yamaji H."/>
            <person name="Maeda Y."/>
            <person name="Toyohara K."/>
            <person name="Miyamoto K."/>
            <person name="Kimura Y."/>
            <person name="Oda K."/>
        </authorList>
    </citation>
    <scope>NUCLEOTIDE SEQUENCE [LARGE SCALE GENOMIC DNA]</scope>
    <source>
        <strain evidence="2">NBRC 110686 / TISTR 2288 / 201-F6</strain>
    </source>
</reference>
<comment type="caution">
    <text evidence="1">The sequence shown here is derived from an EMBL/GenBank/DDBJ whole genome shotgun (WGS) entry which is preliminary data.</text>
</comment>
<name>A0A0K8P5U0_PISS1</name>
<dbReference type="STRING" id="1547922.ISF6_4166"/>